<protein>
    <submittedName>
        <fullName evidence="2">Extracellular solute-binding protein</fullName>
    </submittedName>
</protein>
<dbReference type="Pfam" id="PF01547">
    <property type="entry name" value="SBP_bac_1"/>
    <property type="match status" value="1"/>
</dbReference>
<dbReference type="RefSeq" id="WP_323278721.1">
    <property type="nucleotide sequence ID" value="NZ_JAYGGQ010000005.1"/>
</dbReference>
<dbReference type="PROSITE" id="PS51257">
    <property type="entry name" value="PROKAR_LIPOPROTEIN"/>
    <property type="match status" value="1"/>
</dbReference>
<dbReference type="Gene3D" id="3.40.190.10">
    <property type="entry name" value="Periplasmic binding protein-like II"/>
    <property type="match status" value="2"/>
</dbReference>
<accession>A0ABU5T5C4</accession>
<dbReference type="InterPro" id="IPR050490">
    <property type="entry name" value="Bact_solute-bd_prot1"/>
</dbReference>
<comment type="caution">
    <text evidence="2">The sequence shown here is derived from an EMBL/GenBank/DDBJ whole genome shotgun (WGS) entry which is preliminary data.</text>
</comment>
<evidence type="ECO:0000313" key="2">
    <source>
        <dbReference type="EMBL" id="MEA5454877.1"/>
    </source>
</evidence>
<name>A0ABU5T5C4_9MICC</name>
<evidence type="ECO:0000313" key="3">
    <source>
        <dbReference type="Proteomes" id="UP001304769"/>
    </source>
</evidence>
<dbReference type="PANTHER" id="PTHR43649:SF14">
    <property type="entry name" value="BLR3389 PROTEIN"/>
    <property type="match status" value="1"/>
</dbReference>
<dbReference type="EMBL" id="JAYGGQ010000005">
    <property type="protein sequence ID" value="MEA5454877.1"/>
    <property type="molecule type" value="Genomic_DNA"/>
</dbReference>
<sequence length="449" mass="48736">MKRLLRSRLCRTAAVAAVAALALAGCGGGPSSSPTNVSPTGQIVPRQISWLLSRPADGSVITIMKKLADDYAKDHPGFSLNLITTPDRPSYIQKYETLAAADKLPELFDTDATPFAQQLAKQGKMMDAGKMLKDLGLYDNFRPAALDYQRFDDGSLYMVPMQFELEYFWYNKSLFQKAGVSVPTSLDDIPAMCTALRKAGITPIALDGQDQWPLERYVSYQPFRAAGPDYVTSLKKGQAKFADAPGQKAVSWLDALGKAKCFSDGFSSQGYSDAQNAFTSGQAAMYNIGTWELSSLATDKLNPAVRNDIDFFTLPTTSASVTKANEFVSPSGIGMAVNAKTYDPLVADFLKFALTKYPAEYAATGALAPTTNVQTTIPANATPLYKKALEKANDLGTKQIMPWDTQLDPTSNTRLQQELTLLVQGNTSPADFTSTMDSTIAQNAPKFFK</sequence>
<dbReference type="Proteomes" id="UP001304769">
    <property type="component" value="Unassembled WGS sequence"/>
</dbReference>
<dbReference type="InterPro" id="IPR006059">
    <property type="entry name" value="SBP"/>
</dbReference>
<reference evidence="2 3" key="1">
    <citation type="submission" date="2023-12" db="EMBL/GenBank/DDBJ databases">
        <title>Sinomonas terricola sp. nov, isolated from litchi orchard soil in Guangdong, PR China.</title>
        <authorList>
            <person name="Jiaxin W."/>
            <person name="Yang Z."/>
            <person name="Honghui Z."/>
        </authorList>
    </citation>
    <scope>NUCLEOTIDE SEQUENCE [LARGE SCALE GENOMIC DNA]</scope>
    <source>
        <strain evidence="2 3">JGH33</strain>
    </source>
</reference>
<keyword evidence="3" id="KW-1185">Reference proteome</keyword>
<dbReference type="PANTHER" id="PTHR43649">
    <property type="entry name" value="ARABINOSE-BINDING PROTEIN-RELATED"/>
    <property type="match status" value="1"/>
</dbReference>
<evidence type="ECO:0000256" key="1">
    <source>
        <dbReference type="SAM" id="SignalP"/>
    </source>
</evidence>
<dbReference type="SUPFAM" id="SSF53850">
    <property type="entry name" value="Periplasmic binding protein-like II"/>
    <property type="match status" value="1"/>
</dbReference>
<feature type="signal peptide" evidence="1">
    <location>
        <begin position="1"/>
        <end position="24"/>
    </location>
</feature>
<keyword evidence="1" id="KW-0732">Signal</keyword>
<feature type="chain" id="PRO_5046590758" evidence="1">
    <location>
        <begin position="25"/>
        <end position="449"/>
    </location>
</feature>
<gene>
    <name evidence="2" type="ORF">SPF06_09100</name>
</gene>
<organism evidence="2 3">
    <name type="scientific">Sinomonas terricola</name>
    <dbReference type="NCBI Taxonomy" id="3110330"/>
    <lineage>
        <taxon>Bacteria</taxon>
        <taxon>Bacillati</taxon>
        <taxon>Actinomycetota</taxon>
        <taxon>Actinomycetes</taxon>
        <taxon>Micrococcales</taxon>
        <taxon>Micrococcaceae</taxon>
        <taxon>Sinomonas</taxon>
    </lineage>
</organism>
<proteinExistence type="predicted"/>